<name>B9SXK4_RICCO</name>
<dbReference type="PROSITE" id="PS51667">
    <property type="entry name" value="WRC"/>
    <property type="match status" value="1"/>
</dbReference>
<evidence type="ECO:0000313" key="5">
    <source>
        <dbReference type="EMBL" id="EEF31677.1"/>
    </source>
</evidence>
<comment type="caution">
    <text evidence="2">Lacks conserved residue(s) required for the propagation of feature annotation.</text>
</comment>
<dbReference type="InterPro" id="IPR014977">
    <property type="entry name" value="WRC_dom"/>
</dbReference>
<protein>
    <recommendedName>
        <fullName evidence="4">WRC domain-containing protein</fullName>
    </recommendedName>
</protein>
<sequence>MRIRKRKVPFPLSSLSPVPLSDLQLTGSPMEQLQVLHHNFSQDDDKASFFGSDQHNHPIGGQDSSDGCWKQGEEKVMLQQVEQEKGAEGEKSNDTRRGGFFLGAKTPTAVFQESTSFRPADGRWGEEERAFPFKKRRGSFGRRSKEETILMEKDKKMKNKMKTEMNKKCMQRNGNEEEDGDSKESKESVDRSSSNTKKRVRGGALMEGSRCSRVNGRGWRCCQQTLVGYSLCEHHLGKGRLRSMTSVRNRSVASTALKKGESEPLSTSSLSIVEEERKKTATLDDKVGSVYINEEEKQPLFIAKKKQKLGTVKARSISSLLGQGNNAIEQVAENDE</sequence>
<dbReference type="InParanoid" id="B9SXK4"/>
<feature type="region of interest" description="Disordered" evidence="3">
    <location>
        <begin position="163"/>
        <end position="203"/>
    </location>
</feature>
<dbReference type="PANTHER" id="PTHR34122">
    <property type="entry name" value="EXPRESSED PROTEIN-RELATED"/>
    <property type="match status" value="1"/>
</dbReference>
<accession>B9SXK4</accession>
<dbReference type="OrthoDB" id="686202at2759"/>
<keyword evidence="6" id="KW-1185">Reference proteome</keyword>
<organism evidence="5 6">
    <name type="scientific">Ricinus communis</name>
    <name type="common">Castor bean</name>
    <dbReference type="NCBI Taxonomy" id="3988"/>
    <lineage>
        <taxon>Eukaryota</taxon>
        <taxon>Viridiplantae</taxon>
        <taxon>Streptophyta</taxon>
        <taxon>Embryophyta</taxon>
        <taxon>Tracheophyta</taxon>
        <taxon>Spermatophyta</taxon>
        <taxon>Magnoliopsida</taxon>
        <taxon>eudicotyledons</taxon>
        <taxon>Gunneridae</taxon>
        <taxon>Pentapetalae</taxon>
        <taxon>rosids</taxon>
        <taxon>fabids</taxon>
        <taxon>Malpighiales</taxon>
        <taxon>Euphorbiaceae</taxon>
        <taxon>Acalyphoideae</taxon>
        <taxon>Acalypheae</taxon>
        <taxon>Ricinus</taxon>
    </lineage>
</organism>
<evidence type="ECO:0000256" key="2">
    <source>
        <dbReference type="PROSITE-ProRule" id="PRU01002"/>
    </source>
</evidence>
<gene>
    <name evidence="5" type="ORF">RCOM_0504460</name>
</gene>
<dbReference type="EMBL" id="EQ974226">
    <property type="protein sequence ID" value="EEF31677.1"/>
    <property type="molecule type" value="Genomic_DNA"/>
</dbReference>
<keyword evidence="1" id="KW-0539">Nucleus</keyword>
<dbReference type="Pfam" id="PF08879">
    <property type="entry name" value="WRC"/>
    <property type="match status" value="1"/>
</dbReference>
<reference evidence="6" key="1">
    <citation type="journal article" date="2010" name="Nat. Biotechnol.">
        <title>Draft genome sequence of the oilseed species Ricinus communis.</title>
        <authorList>
            <person name="Chan A.P."/>
            <person name="Crabtree J."/>
            <person name="Zhao Q."/>
            <person name="Lorenzi H."/>
            <person name="Orvis J."/>
            <person name="Puiu D."/>
            <person name="Melake-Berhan A."/>
            <person name="Jones K.M."/>
            <person name="Redman J."/>
            <person name="Chen G."/>
            <person name="Cahoon E.B."/>
            <person name="Gedil M."/>
            <person name="Stanke M."/>
            <person name="Haas B.J."/>
            <person name="Wortman J.R."/>
            <person name="Fraser-Liggett C.M."/>
            <person name="Ravel J."/>
            <person name="Rabinowicz P.D."/>
        </authorList>
    </citation>
    <scope>NUCLEOTIDE SEQUENCE [LARGE SCALE GENOMIC DNA]</scope>
    <source>
        <strain evidence="6">cv. Hale</strain>
    </source>
</reference>
<feature type="domain" description="WRC" evidence="4">
    <location>
        <begin position="205"/>
        <end position="249"/>
    </location>
</feature>
<feature type="region of interest" description="Disordered" evidence="3">
    <location>
        <begin position="81"/>
        <end position="105"/>
    </location>
</feature>
<dbReference type="AlphaFoldDB" id="B9SXK4"/>
<feature type="compositionally biased region" description="Basic and acidic residues" evidence="3">
    <location>
        <begin position="81"/>
        <end position="97"/>
    </location>
</feature>
<evidence type="ECO:0000256" key="1">
    <source>
        <dbReference type="ARBA" id="ARBA00023242"/>
    </source>
</evidence>
<proteinExistence type="predicted"/>
<dbReference type="STRING" id="3988.B9SXK4"/>
<evidence type="ECO:0000256" key="3">
    <source>
        <dbReference type="SAM" id="MobiDB-lite"/>
    </source>
</evidence>
<dbReference type="PANTHER" id="PTHR34122:SF1">
    <property type="entry name" value="EXPRESSED PROTEIN"/>
    <property type="match status" value="1"/>
</dbReference>
<dbReference type="KEGG" id="rcu:8267083"/>
<dbReference type="Proteomes" id="UP000008311">
    <property type="component" value="Unassembled WGS sequence"/>
</dbReference>
<dbReference type="eggNOG" id="ENOG502R42A">
    <property type="taxonomic scope" value="Eukaryota"/>
</dbReference>
<feature type="region of interest" description="Disordered" evidence="3">
    <location>
        <begin position="44"/>
        <end position="67"/>
    </location>
</feature>
<evidence type="ECO:0000313" key="6">
    <source>
        <dbReference type="Proteomes" id="UP000008311"/>
    </source>
</evidence>
<evidence type="ECO:0000259" key="4">
    <source>
        <dbReference type="PROSITE" id="PS51667"/>
    </source>
</evidence>